<organism evidence="14 15">
    <name type="scientific">Ceratopteris richardii</name>
    <name type="common">Triangle waterfern</name>
    <dbReference type="NCBI Taxonomy" id="49495"/>
    <lineage>
        <taxon>Eukaryota</taxon>
        <taxon>Viridiplantae</taxon>
        <taxon>Streptophyta</taxon>
        <taxon>Embryophyta</taxon>
        <taxon>Tracheophyta</taxon>
        <taxon>Polypodiopsida</taxon>
        <taxon>Polypodiidae</taxon>
        <taxon>Polypodiales</taxon>
        <taxon>Pteridineae</taxon>
        <taxon>Pteridaceae</taxon>
        <taxon>Parkerioideae</taxon>
        <taxon>Ceratopteris</taxon>
    </lineage>
</organism>
<keyword evidence="9" id="KW-0520">NAD</keyword>
<dbReference type="GO" id="GO:0010181">
    <property type="term" value="F:FMN binding"/>
    <property type="evidence" value="ECO:0007669"/>
    <property type="project" value="TreeGrafter"/>
</dbReference>
<reference evidence="14" key="1">
    <citation type="submission" date="2021-08" db="EMBL/GenBank/DDBJ databases">
        <title>WGS assembly of Ceratopteris richardii.</title>
        <authorList>
            <person name="Marchant D.B."/>
            <person name="Chen G."/>
            <person name="Jenkins J."/>
            <person name="Shu S."/>
            <person name="Leebens-Mack J."/>
            <person name="Grimwood J."/>
            <person name="Schmutz J."/>
            <person name="Soltis P."/>
            <person name="Soltis D."/>
            <person name="Chen Z.-H."/>
        </authorList>
    </citation>
    <scope>NUCLEOTIDE SEQUENCE</scope>
    <source>
        <strain evidence="14">Whitten #5841</strain>
        <tissue evidence="14">Leaf</tissue>
    </source>
</reference>
<comment type="cofactor">
    <cofactor evidence="1">
        <name>FMN</name>
        <dbReference type="ChEBI" id="CHEBI:58210"/>
    </cofactor>
</comment>
<evidence type="ECO:0000313" key="14">
    <source>
        <dbReference type="EMBL" id="KAH7428864.1"/>
    </source>
</evidence>
<evidence type="ECO:0000256" key="1">
    <source>
        <dbReference type="ARBA" id="ARBA00001917"/>
    </source>
</evidence>
<evidence type="ECO:0000256" key="4">
    <source>
        <dbReference type="ARBA" id="ARBA00012648"/>
    </source>
</evidence>
<evidence type="ECO:0000256" key="7">
    <source>
        <dbReference type="ARBA" id="ARBA00022857"/>
    </source>
</evidence>
<dbReference type="OMA" id="AHIHTIV"/>
<accession>A0A8T2U5Z8</accession>
<dbReference type="InterPro" id="IPR005025">
    <property type="entry name" value="FMN_Rdtase-like_dom"/>
</dbReference>
<protein>
    <recommendedName>
        <fullName evidence="4">NAD(P)H dehydrogenase (quinone)</fullName>
        <ecNumber evidence="4">1.6.5.2</ecNumber>
    </recommendedName>
</protein>
<dbReference type="EC" id="1.6.5.2" evidence="4"/>
<comment type="caution">
    <text evidence="14">The sequence shown here is derived from an EMBL/GenBank/DDBJ whole genome shotgun (WGS) entry which is preliminary data.</text>
</comment>
<feature type="domain" description="NADPH-dependent FMN reductase-like" evidence="13">
    <location>
        <begin position="36"/>
        <end position="179"/>
    </location>
</feature>
<dbReference type="EMBL" id="CM035414">
    <property type="protein sequence ID" value="KAH7428864.1"/>
    <property type="molecule type" value="Genomic_DNA"/>
</dbReference>
<evidence type="ECO:0000256" key="10">
    <source>
        <dbReference type="ARBA" id="ARBA00047678"/>
    </source>
</evidence>
<keyword evidence="8" id="KW-0560">Oxidoreductase</keyword>
<dbReference type="OrthoDB" id="68575at2759"/>
<dbReference type="Pfam" id="PF03358">
    <property type="entry name" value="FMN_red"/>
    <property type="match status" value="1"/>
</dbReference>
<evidence type="ECO:0000256" key="9">
    <source>
        <dbReference type="ARBA" id="ARBA00023027"/>
    </source>
</evidence>
<keyword evidence="15" id="KW-1185">Reference proteome</keyword>
<keyword evidence="5" id="KW-0285">Flavoprotein</keyword>
<evidence type="ECO:0000313" key="15">
    <source>
        <dbReference type="Proteomes" id="UP000825935"/>
    </source>
</evidence>
<dbReference type="SUPFAM" id="SSF52218">
    <property type="entry name" value="Flavoproteins"/>
    <property type="match status" value="1"/>
</dbReference>
<evidence type="ECO:0000256" key="8">
    <source>
        <dbReference type="ARBA" id="ARBA00023002"/>
    </source>
</evidence>
<evidence type="ECO:0000256" key="5">
    <source>
        <dbReference type="ARBA" id="ARBA00022630"/>
    </source>
</evidence>
<evidence type="ECO:0000259" key="13">
    <source>
        <dbReference type="Pfam" id="PF03358"/>
    </source>
</evidence>
<evidence type="ECO:0000256" key="2">
    <source>
        <dbReference type="ARBA" id="ARBA00005990"/>
    </source>
</evidence>
<evidence type="ECO:0000256" key="11">
    <source>
        <dbReference type="ARBA" id="ARBA00048983"/>
    </source>
</evidence>
<sequence>MAASLRAGSLLLNNGTMSGSTTAVRCSSTEAPSIVRVAAIAGSLRKGSVHQGLIRAAIEVSKDIPGLEVEHVKIDKLPFLNTDLEVNGRFPDEVEEFRASIQKADSILFASPEYNYSMTAPLKNAIDWASRSPNCWADKPATIISAGGGFGGGRSQYHLRQVGVFVDLHFLNKPELFVKAFEPPAKFDAQGNVIHEETKQRIKSLLIALQNWTLRLNNDGSGKL</sequence>
<comment type="similarity">
    <text evidence="2">Belongs to the SsuE family.</text>
</comment>
<proteinExistence type="inferred from homology"/>
<evidence type="ECO:0000256" key="3">
    <source>
        <dbReference type="ARBA" id="ARBA00011881"/>
    </source>
</evidence>
<keyword evidence="6" id="KW-0288">FMN</keyword>
<comment type="catalytic activity">
    <reaction evidence="10">
        <text>a quinone + NADH + H(+) = a quinol + NAD(+)</text>
        <dbReference type="Rhea" id="RHEA:46160"/>
        <dbReference type="ChEBI" id="CHEBI:15378"/>
        <dbReference type="ChEBI" id="CHEBI:24646"/>
        <dbReference type="ChEBI" id="CHEBI:57540"/>
        <dbReference type="ChEBI" id="CHEBI:57945"/>
        <dbReference type="ChEBI" id="CHEBI:132124"/>
        <dbReference type="EC" id="1.6.5.2"/>
    </reaction>
</comment>
<dbReference type="PANTHER" id="PTHR30543">
    <property type="entry name" value="CHROMATE REDUCTASE"/>
    <property type="match status" value="1"/>
</dbReference>
<dbReference type="PANTHER" id="PTHR30543:SF21">
    <property type="entry name" value="NAD(P)H-DEPENDENT FMN REDUCTASE LOT6"/>
    <property type="match status" value="1"/>
</dbReference>
<dbReference type="InterPro" id="IPR029039">
    <property type="entry name" value="Flavoprotein-like_sf"/>
</dbReference>
<dbReference type="InterPro" id="IPR050712">
    <property type="entry name" value="NAD(P)H-dep_reductase"/>
</dbReference>
<comment type="function">
    <text evidence="12">The enzyme apparently serves as a quinone reductase in connection with conjugation reactions of hydroquinones involved in detoxification pathways.</text>
</comment>
<dbReference type="GO" id="GO:0003955">
    <property type="term" value="F:NAD(P)H dehydrogenase (quinone) activity"/>
    <property type="evidence" value="ECO:0007669"/>
    <property type="project" value="UniProtKB-EC"/>
</dbReference>
<keyword evidence="7" id="KW-0521">NADP</keyword>
<comment type="catalytic activity">
    <reaction evidence="11">
        <text>a quinone + NADPH + H(+) = a quinol + NADP(+)</text>
        <dbReference type="Rhea" id="RHEA:46164"/>
        <dbReference type="ChEBI" id="CHEBI:15378"/>
        <dbReference type="ChEBI" id="CHEBI:24646"/>
        <dbReference type="ChEBI" id="CHEBI:57783"/>
        <dbReference type="ChEBI" id="CHEBI:58349"/>
        <dbReference type="ChEBI" id="CHEBI:132124"/>
        <dbReference type="EC" id="1.6.5.2"/>
    </reaction>
</comment>
<evidence type="ECO:0000256" key="6">
    <source>
        <dbReference type="ARBA" id="ARBA00022643"/>
    </source>
</evidence>
<comment type="subunit">
    <text evidence="3">Homotetramer.</text>
</comment>
<dbReference type="FunFam" id="3.40.50.360:FF:000031">
    <property type="entry name" value="NADPH:quinone oxidoreductase"/>
    <property type="match status" value="1"/>
</dbReference>
<evidence type="ECO:0000256" key="12">
    <source>
        <dbReference type="ARBA" id="ARBA00057099"/>
    </source>
</evidence>
<name>A0A8T2U5Z8_CERRI</name>
<dbReference type="AlphaFoldDB" id="A0A8T2U5Z8"/>
<dbReference type="GO" id="GO:0005829">
    <property type="term" value="C:cytosol"/>
    <property type="evidence" value="ECO:0007669"/>
    <property type="project" value="TreeGrafter"/>
</dbReference>
<dbReference type="Proteomes" id="UP000825935">
    <property type="component" value="Chromosome 9"/>
</dbReference>
<dbReference type="Gene3D" id="3.40.50.360">
    <property type="match status" value="1"/>
</dbReference>
<gene>
    <name evidence="14" type="ORF">KP509_09G020500</name>
</gene>